<keyword evidence="4 5" id="KW-0720">Serine protease</keyword>
<dbReference type="SUPFAM" id="SSF52743">
    <property type="entry name" value="Subtilisin-like"/>
    <property type="match status" value="1"/>
</dbReference>
<name>A0A370XE72_9GAMM</name>
<feature type="chain" id="PRO_5016903350" evidence="6">
    <location>
        <begin position="21"/>
        <end position="426"/>
    </location>
</feature>
<dbReference type="InterPro" id="IPR036852">
    <property type="entry name" value="Peptidase_S8/S53_dom_sf"/>
</dbReference>
<dbReference type="PROSITE" id="PS00137">
    <property type="entry name" value="SUBTILASE_HIS"/>
    <property type="match status" value="1"/>
</dbReference>
<evidence type="ECO:0000313" key="9">
    <source>
        <dbReference type="Proteomes" id="UP000255334"/>
    </source>
</evidence>
<dbReference type="AlphaFoldDB" id="A0A370XE72"/>
<accession>A0A370XE72</accession>
<organism evidence="8 9">
    <name type="scientific">Dyella psychrodurans</name>
    <dbReference type="NCBI Taxonomy" id="1927960"/>
    <lineage>
        <taxon>Bacteria</taxon>
        <taxon>Pseudomonadati</taxon>
        <taxon>Pseudomonadota</taxon>
        <taxon>Gammaproteobacteria</taxon>
        <taxon>Lysobacterales</taxon>
        <taxon>Rhodanobacteraceae</taxon>
        <taxon>Dyella</taxon>
    </lineage>
</organism>
<evidence type="ECO:0000259" key="7">
    <source>
        <dbReference type="Pfam" id="PF00082"/>
    </source>
</evidence>
<dbReference type="GO" id="GO:0004252">
    <property type="term" value="F:serine-type endopeptidase activity"/>
    <property type="evidence" value="ECO:0007669"/>
    <property type="project" value="UniProtKB-UniRule"/>
</dbReference>
<comment type="caution">
    <text evidence="8">The sequence shown here is derived from an EMBL/GenBank/DDBJ whole genome shotgun (WGS) entry which is preliminary data.</text>
</comment>
<evidence type="ECO:0000256" key="1">
    <source>
        <dbReference type="ARBA" id="ARBA00011073"/>
    </source>
</evidence>
<evidence type="ECO:0000256" key="5">
    <source>
        <dbReference type="PROSITE-ProRule" id="PRU01240"/>
    </source>
</evidence>
<dbReference type="InterPro" id="IPR000209">
    <property type="entry name" value="Peptidase_S8/S53_dom"/>
</dbReference>
<dbReference type="PRINTS" id="PR00723">
    <property type="entry name" value="SUBTILISIN"/>
</dbReference>
<proteinExistence type="inferred from homology"/>
<feature type="active site" description="Charge relay system" evidence="5">
    <location>
        <position position="352"/>
    </location>
</feature>
<keyword evidence="9" id="KW-1185">Reference proteome</keyword>
<dbReference type="Pfam" id="PF00082">
    <property type="entry name" value="Peptidase_S8"/>
    <property type="match status" value="1"/>
</dbReference>
<dbReference type="GO" id="GO:0006508">
    <property type="term" value="P:proteolysis"/>
    <property type="evidence" value="ECO:0007669"/>
    <property type="project" value="UniProtKB-KW"/>
</dbReference>
<dbReference type="Proteomes" id="UP000255334">
    <property type="component" value="Unassembled WGS sequence"/>
</dbReference>
<feature type="active site" description="Charge relay system" evidence="5">
    <location>
        <position position="201"/>
    </location>
</feature>
<sequence length="426" mass="44581">MMRWRTIGLMLAVLGLGGCASTGGMTSRPAQLPDATRSQVLVMLRVAPPHLHATNDYVGDYASTPDETARKHIAQKLAHQYGLQLIGGWPMPALGLDCFVMQAGPGLSTQQITRTLSQDARVESAEPMQLFHVLGKGDPLYPLQPTATQWHLAELHTITTGKNVTVAELDSGVDVSNPDLAGQVAQTQNFVDDSAYRAEMHGTEVAGIIVAREGNGVGIAGVAPHAQLLALRACWQASSDDAAASCSSFTLAKALQYALRSDATVFNLSLAGPRDRLLERLLDAALARHITVVGAVDGAATDGGFPASYPGVIAVADEHTEPVTIEGALRAPGVDVPTTQPGAHWNFVTGSSFSAAEVSGLVALVRELSPDITPTQLHDALNAKTALGLASMRPAMIDACAAVARVSESCTCDCATANASLTVPRR</sequence>
<dbReference type="Gene3D" id="3.40.50.200">
    <property type="entry name" value="Peptidase S8/S53 domain"/>
    <property type="match status" value="1"/>
</dbReference>
<dbReference type="PANTHER" id="PTHR43806:SF11">
    <property type="entry name" value="CEREVISIN-RELATED"/>
    <property type="match status" value="1"/>
</dbReference>
<protein>
    <submittedName>
        <fullName evidence="8">Serine protease</fullName>
    </submittedName>
</protein>
<feature type="active site" description="Charge relay system" evidence="5">
    <location>
        <position position="170"/>
    </location>
</feature>
<dbReference type="EMBL" id="QRBF01000001">
    <property type="protein sequence ID" value="RDS86723.1"/>
    <property type="molecule type" value="Genomic_DNA"/>
</dbReference>
<evidence type="ECO:0000313" key="8">
    <source>
        <dbReference type="EMBL" id="RDS86723.1"/>
    </source>
</evidence>
<evidence type="ECO:0000256" key="6">
    <source>
        <dbReference type="SAM" id="SignalP"/>
    </source>
</evidence>
<dbReference type="InterPro" id="IPR050131">
    <property type="entry name" value="Peptidase_S8_subtilisin-like"/>
</dbReference>
<evidence type="ECO:0000256" key="4">
    <source>
        <dbReference type="ARBA" id="ARBA00022825"/>
    </source>
</evidence>
<keyword evidence="6" id="KW-0732">Signal</keyword>
<comment type="similarity">
    <text evidence="1 5">Belongs to the peptidase S8 family.</text>
</comment>
<keyword evidence="3 5" id="KW-0378">Hydrolase</keyword>
<reference evidence="8 9" key="1">
    <citation type="submission" date="2018-07" db="EMBL/GenBank/DDBJ databases">
        <title>Dyella monticola sp. nov. and Dyella psychrodurans sp. nov. isolated from monsoon evergreen broad-leaved forest soil of Dinghu Mountain, China.</title>
        <authorList>
            <person name="Gao Z."/>
            <person name="Qiu L."/>
        </authorList>
    </citation>
    <scope>NUCLEOTIDE SEQUENCE [LARGE SCALE GENOMIC DNA]</scope>
    <source>
        <strain evidence="8 9">4MSK11</strain>
    </source>
</reference>
<feature type="domain" description="Peptidase S8/S53" evidence="7">
    <location>
        <begin position="161"/>
        <end position="383"/>
    </location>
</feature>
<dbReference type="PANTHER" id="PTHR43806">
    <property type="entry name" value="PEPTIDASE S8"/>
    <property type="match status" value="1"/>
</dbReference>
<dbReference type="PROSITE" id="PS51257">
    <property type="entry name" value="PROKAR_LIPOPROTEIN"/>
    <property type="match status" value="1"/>
</dbReference>
<evidence type="ECO:0000256" key="2">
    <source>
        <dbReference type="ARBA" id="ARBA00022670"/>
    </source>
</evidence>
<keyword evidence="2 5" id="KW-0645">Protease</keyword>
<gene>
    <name evidence="8" type="ORF">DWU99_05705</name>
</gene>
<dbReference type="PROSITE" id="PS51892">
    <property type="entry name" value="SUBTILASE"/>
    <property type="match status" value="1"/>
</dbReference>
<dbReference type="InterPro" id="IPR015500">
    <property type="entry name" value="Peptidase_S8_subtilisin-rel"/>
</dbReference>
<evidence type="ECO:0000256" key="3">
    <source>
        <dbReference type="ARBA" id="ARBA00022801"/>
    </source>
</evidence>
<feature type="signal peptide" evidence="6">
    <location>
        <begin position="1"/>
        <end position="20"/>
    </location>
</feature>
<dbReference type="InterPro" id="IPR022398">
    <property type="entry name" value="Peptidase_S8_His-AS"/>
</dbReference>